<dbReference type="GO" id="GO:0009225">
    <property type="term" value="P:nucleotide-sugar metabolic process"/>
    <property type="evidence" value="ECO:0007669"/>
    <property type="project" value="InterPro"/>
</dbReference>
<evidence type="ECO:0000259" key="10">
    <source>
        <dbReference type="Pfam" id="PF16363"/>
    </source>
</evidence>
<dbReference type="RefSeq" id="WP_134059462.1">
    <property type="nucleotide sequence ID" value="NZ_SOEF01000019.1"/>
</dbReference>
<dbReference type="Gene3D" id="3.90.25.10">
    <property type="entry name" value="UDP-galactose 4-epimerase, domain 1"/>
    <property type="match status" value="1"/>
</dbReference>
<evidence type="ECO:0000256" key="9">
    <source>
        <dbReference type="SAM" id="Coils"/>
    </source>
</evidence>
<feature type="domain" description="NAD(P)-binding" evidence="10">
    <location>
        <begin position="5"/>
        <end position="337"/>
    </location>
</feature>
<dbReference type="GO" id="GO:0008460">
    <property type="term" value="F:dTDP-glucose 4,6-dehydratase activity"/>
    <property type="evidence" value="ECO:0007669"/>
    <property type="project" value="UniProtKB-EC"/>
</dbReference>
<name>A0A4R8GJ36_9FIRM</name>
<dbReference type="Proteomes" id="UP000295472">
    <property type="component" value="Unassembled WGS sequence"/>
</dbReference>
<evidence type="ECO:0000256" key="3">
    <source>
        <dbReference type="ARBA" id="ARBA00008178"/>
    </source>
</evidence>
<dbReference type="EMBL" id="SOEF01000019">
    <property type="protein sequence ID" value="TDX42944.1"/>
    <property type="molecule type" value="Genomic_DNA"/>
</dbReference>
<dbReference type="InterPro" id="IPR016040">
    <property type="entry name" value="NAD(P)-bd_dom"/>
</dbReference>
<evidence type="ECO:0000256" key="1">
    <source>
        <dbReference type="ARBA" id="ARBA00001539"/>
    </source>
</evidence>
<dbReference type="GeneID" id="57013035"/>
<reference evidence="11 12" key="1">
    <citation type="submission" date="2019-03" db="EMBL/GenBank/DDBJ databases">
        <title>Subsurface microbial communities from deep shales in Ohio and West Virginia, USA.</title>
        <authorList>
            <person name="Wrighton K."/>
        </authorList>
    </citation>
    <scope>NUCLEOTIDE SEQUENCE [LARGE SCALE GENOMIC DNA]</scope>
    <source>
        <strain evidence="11 12">DSMZ 11287</strain>
    </source>
</reference>
<dbReference type="Pfam" id="PF16363">
    <property type="entry name" value="GDP_Man_Dehyd"/>
    <property type="match status" value="1"/>
</dbReference>
<proteinExistence type="inferred from homology"/>
<evidence type="ECO:0000256" key="5">
    <source>
        <dbReference type="ARBA" id="ARBA00016977"/>
    </source>
</evidence>
<accession>A0A4R8GJ36</accession>
<comment type="cofactor">
    <cofactor evidence="2 8">
        <name>NAD(+)</name>
        <dbReference type="ChEBI" id="CHEBI:57540"/>
    </cofactor>
</comment>
<evidence type="ECO:0000256" key="7">
    <source>
        <dbReference type="ARBA" id="ARBA00023239"/>
    </source>
</evidence>
<evidence type="ECO:0000256" key="6">
    <source>
        <dbReference type="ARBA" id="ARBA00023027"/>
    </source>
</evidence>
<evidence type="ECO:0000256" key="4">
    <source>
        <dbReference type="ARBA" id="ARBA00011990"/>
    </source>
</evidence>
<protein>
    <recommendedName>
        <fullName evidence="5 8">dTDP-glucose 4,6-dehydratase</fullName>
        <ecNumber evidence="4 8">4.2.1.46</ecNumber>
    </recommendedName>
</protein>
<evidence type="ECO:0000256" key="2">
    <source>
        <dbReference type="ARBA" id="ARBA00001911"/>
    </source>
</evidence>
<sequence>MKTYLVTGGAGFIGSNFIKYILDKKHKDIKIICLDKLTYAGNLANIEEDLNNNPEKLTFIKGDINNTELVEYIFDQWEINYIVNFAAESHVDRSIEDAEIFLKTNVLGVQNLLNIAKDKWETGEREYNGDVKFLQVSTDEVYGSLGKDGFFTEETNIQPNSPYSASKASADMLVRSYNETHNLPTLITRCSNNYGPYQFPEKLIPLMINNILNGEELPVYGDGLNVRDWLYVKDHCKAIDMVLEKGKAGEVYNIGGNNEETNIKIVKTLIEEINELLKENDEYEEVANTEFNNINKDLITFVKDRLGHDKRYAIDPSKIKKEIGWEPTTMFEDGIVDTIKWYLDNQDWLKLITSGDYKNYYEDMYIDI</sequence>
<dbReference type="InterPro" id="IPR005888">
    <property type="entry name" value="dTDP_Gluc_deHydtase"/>
</dbReference>
<organism evidence="11 12">
    <name type="scientific">Halanaerobium congolense</name>
    <dbReference type="NCBI Taxonomy" id="54121"/>
    <lineage>
        <taxon>Bacteria</taxon>
        <taxon>Bacillati</taxon>
        <taxon>Bacillota</taxon>
        <taxon>Clostridia</taxon>
        <taxon>Halanaerobiales</taxon>
        <taxon>Halanaerobiaceae</taxon>
        <taxon>Halanaerobium</taxon>
    </lineage>
</organism>
<keyword evidence="9" id="KW-0175">Coiled coil</keyword>
<gene>
    <name evidence="11" type="ORF">C7954_11955</name>
</gene>
<comment type="catalytic activity">
    <reaction evidence="1 8">
        <text>dTDP-alpha-D-glucose = dTDP-4-dehydro-6-deoxy-alpha-D-glucose + H2O</text>
        <dbReference type="Rhea" id="RHEA:17221"/>
        <dbReference type="ChEBI" id="CHEBI:15377"/>
        <dbReference type="ChEBI" id="CHEBI:57477"/>
        <dbReference type="ChEBI" id="CHEBI:57649"/>
        <dbReference type="EC" id="4.2.1.46"/>
    </reaction>
</comment>
<dbReference type="Gene3D" id="3.40.50.720">
    <property type="entry name" value="NAD(P)-binding Rossmann-like Domain"/>
    <property type="match status" value="1"/>
</dbReference>
<dbReference type="CDD" id="cd05246">
    <property type="entry name" value="dTDP_GD_SDR_e"/>
    <property type="match status" value="1"/>
</dbReference>
<dbReference type="InterPro" id="IPR036291">
    <property type="entry name" value="NAD(P)-bd_dom_sf"/>
</dbReference>
<keyword evidence="7 8" id="KW-0456">Lyase</keyword>
<dbReference type="AlphaFoldDB" id="A0A4R8GJ36"/>
<feature type="coiled-coil region" evidence="9">
    <location>
        <begin position="266"/>
        <end position="293"/>
    </location>
</feature>
<dbReference type="SUPFAM" id="SSF51735">
    <property type="entry name" value="NAD(P)-binding Rossmann-fold domains"/>
    <property type="match status" value="1"/>
</dbReference>
<comment type="similarity">
    <text evidence="3 8">Belongs to the NAD(P)-dependent epimerase/dehydratase family. dTDP-glucose dehydratase subfamily.</text>
</comment>
<dbReference type="EC" id="4.2.1.46" evidence="4 8"/>
<comment type="caution">
    <text evidence="11">The sequence shown here is derived from an EMBL/GenBank/DDBJ whole genome shotgun (WGS) entry which is preliminary data.</text>
</comment>
<dbReference type="NCBIfam" id="TIGR01181">
    <property type="entry name" value="dTDP_gluc_dehyt"/>
    <property type="match status" value="1"/>
</dbReference>
<evidence type="ECO:0000313" key="12">
    <source>
        <dbReference type="Proteomes" id="UP000295472"/>
    </source>
</evidence>
<dbReference type="PANTHER" id="PTHR43000">
    <property type="entry name" value="DTDP-D-GLUCOSE 4,6-DEHYDRATASE-RELATED"/>
    <property type="match status" value="1"/>
</dbReference>
<evidence type="ECO:0000313" key="11">
    <source>
        <dbReference type="EMBL" id="TDX42944.1"/>
    </source>
</evidence>
<keyword evidence="6" id="KW-0520">NAD</keyword>
<evidence type="ECO:0000256" key="8">
    <source>
        <dbReference type="RuleBase" id="RU004473"/>
    </source>
</evidence>